<dbReference type="OrthoDB" id="1600564at2759"/>
<dbReference type="AlphaFoldDB" id="A0A0L0W3E0"/>
<dbReference type="GO" id="GO:0016788">
    <property type="term" value="F:hydrolase activity, acting on ester bonds"/>
    <property type="evidence" value="ECO:0007669"/>
    <property type="project" value="InterPro"/>
</dbReference>
<dbReference type="SUPFAM" id="SSF52266">
    <property type="entry name" value="SGNH hydrolase"/>
    <property type="match status" value="1"/>
</dbReference>
<evidence type="ECO:0000313" key="4">
    <source>
        <dbReference type="Proteomes" id="UP000054564"/>
    </source>
</evidence>
<comment type="caution">
    <text evidence="3">The sequence shown here is derived from an EMBL/GenBank/DDBJ whole genome shotgun (WGS) entry which is preliminary data.</text>
</comment>
<dbReference type="InterPro" id="IPR001087">
    <property type="entry name" value="GDSL"/>
</dbReference>
<proteinExistence type="inferred from homology"/>
<feature type="chain" id="PRO_5005551046" description="SGNH hydrolase-type esterase domain-containing protein" evidence="2">
    <location>
        <begin position="26"/>
        <end position="336"/>
    </location>
</feature>
<name>A0A0L0W3E0_9BASI</name>
<dbReference type="EMBL" id="AJIL01000005">
    <property type="protein sequence ID" value="KNF05962.1"/>
    <property type="molecule type" value="Genomic_DNA"/>
</dbReference>
<keyword evidence="2" id="KW-0732">Signal</keyword>
<comment type="similarity">
    <text evidence="1">Belongs to the 'GDSL' lipolytic enzyme family.</text>
</comment>
<protein>
    <recommendedName>
        <fullName evidence="5">SGNH hydrolase-type esterase domain-containing protein</fullName>
    </recommendedName>
</protein>
<organism evidence="3 4">
    <name type="scientific">Puccinia striiformis f. sp. tritici PST-78</name>
    <dbReference type="NCBI Taxonomy" id="1165861"/>
    <lineage>
        <taxon>Eukaryota</taxon>
        <taxon>Fungi</taxon>
        <taxon>Dikarya</taxon>
        <taxon>Basidiomycota</taxon>
        <taxon>Pucciniomycotina</taxon>
        <taxon>Pucciniomycetes</taxon>
        <taxon>Pucciniales</taxon>
        <taxon>Pucciniaceae</taxon>
        <taxon>Puccinia</taxon>
    </lineage>
</organism>
<sequence>MGLKSNNQMLCVAFILSLTFTSISSKCDGRTYRSDQSQRGANQIKLAVQPQCGTLSSDKFVNFNTGINLDQIKTIYSFGDSWSSIGNANGGVPEPAVSSGGTDPKYGGRASNGPMWTEDLASGDRILKSYAIGGATVDRTVWKARADRTDMVGHVDTFLSQKLSVETESSLATIFYGINDYSASLQGPGTFEEAASQLIKQTERLISVGIKQFIVVSPHFSKVVVQNFDSLVWNGFKKLKESKGIQFAYVDLMALYQDIHEDPASFGYKSVEACLKTADTTVGRCDDPDHFLYWIPSHPQYQTQRLMADWVRAVLDKCGNTPKRKALTRRHSWGRL</sequence>
<accession>A0A0L0W3E0</accession>
<feature type="signal peptide" evidence="2">
    <location>
        <begin position="1"/>
        <end position="25"/>
    </location>
</feature>
<keyword evidence="4" id="KW-1185">Reference proteome</keyword>
<dbReference type="Proteomes" id="UP000054564">
    <property type="component" value="Unassembled WGS sequence"/>
</dbReference>
<reference evidence="4" key="1">
    <citation type="submission" date="2014-03" db="EMBL/GenBank/DDBJ databases">
        <title>The Genome Sequence of Puccinia striiformis f. sp. tritici PST-78.</title>
        <authorList>
            <consortium name="The Broad Institute Genome Sequencing Platform"/>
            <person name="Cuomo C."/>
            <person name="Hulbert S."/>
            <person name="Chen X."/>
            <person name="Walker B."/>
            <person name="Young S.K."/>
            <person name="Zeng Q."/>
            <person name="Gargeya S."/>
            <person name="Fitzgerald M."/>
            <person name="Haas B."/>
            <person name="Abouelleil A."/>
            <person name="Alvarado L."/>
            <person name="Arachchi H.M."/>
            <person name="Berlin A.M."/>
            <person name="Chapman S.B."/>
            <person name="Goldberg J."/>
            <person name="Griggs A."/>
            <person name="Gujja S."/>
            <person name="Hansen M."/>
            <person name="Howarth C."/>
            <person name="Imamovic A."/>
            <person name="Larimer J."/>
            <person name="McCowan C."/>
            <person name="Montmayeur A."/>
            <person name="Murphy C."/>
            <person name="Neiman D."/>
            <person name="Pearson M."/>
            <person name="Priest M."/>
            <person name="Roberts A."/>
            <person name="Saif S."/>
            <person name="Shea T."/>
            <person name="Sisk P."/>
            <person name="Sykes S."/>
            <person name="Wortman J."/>
            <person name="Nusbaum C."/>
            <person name="Birren B."/>
        </authorList>
    </citation>
    <scope>NUCLEOTIDE SEQUENCE [LARGE SCALE GENOMIC DNA]</scope>
    <source>
        <strain evidence="4">race PST-78</strain>
    </source>
</reference>
<dbReference type="Gene3D" id="3.40.50.1110">
    <property type="entry name" value="SGNH hydrolase"/>
    <property type="match status" value="1"/>
</dbReference>
<dbReference type="InterPro" id="IPR036514">
    <property type="entry name" value="SGNH_hydro_sf"/>
</dbReference>
<evidence type="ECO:0000313" key="3">
    <source>
        <dbReference type="EMBL" id="KNF05962.1"/>
    </source>
</evidence>
<dbReference type="PANTHER" id="PTHR22835">
    <property type="entry name" value="ZINC FINGER FYVE DOMAIN CONTAINING PROTEIN"/>
    <property type="match status" value="1"/>
</dbReference>
<evidence type="ECO:0008006" key="5">
    <source>
        <dbReference type="Google" id="ProtNLM"/>
    </source>
</evidence>
<evidence type="ECO:0000256" key="1">
    <source>
        <dbReference type="ARBA" id="ARBA00008668"/>
    </source>
</evidence>
<dbReference type="Pfam" id="PF00657">
    <property type="entry name" value="Lipase_GDSL"/>
    <property type="match status" value="1"/>
</dbReference>
<gene>
    <name evidence="3" type="ORF">PSTG_00955</name>
</gene>
<evidence type="ECO:0000256" key="2">
    <source>
        <dbReference type="SAM" id="SignalP"/>
    </source>
</evidence>